<dbReference type="Proteomes" id="UP000198373">
    <property type="component" value="Unassembled WGS sequence"/>
</dbReference>
<gene>
    <name evidence="2" type="ORF">SAMN06893096_102225</name>
</gene>
<feature type="transmembrane region" description="Helical" evidence="1">
    <location>
        <begin position="133"/>
        <end position="151"/>
    </location>
</feature>
<feature type="transmembrane region" description="Helical" evidence="1">
    <location>
        <begin position="108"/>
        <end position="126"/>
    </location>
</feature>
<dbReference type="RefSeq" id="WP_089304434.1">
    <property type="nucleotide sequence ID" value="NZ_FZOO01000002.1"/>
</dbReference>
<protein>
    <submittedName>
        <fullName evidence="2">Uncharacterized protein</fullName>
    </submittedName>
</protein>
<keyword evidence="1" id="KW-1133">Transmembrane helix</keyword>
<keyword evidence="1" id="KW-0472">Membrane</keyword>
<evidence type="ECO:0000313" key="3">
    <source>
        <dbReference type="Proteomes" id="UP000198373"/>
    </source>
</evidence>
<sequence length="152" mass="16287">MVAGSRTTRRHREEPSAEDLLLPAVPGLLSSLVLEAVKALTGLQRLTVGTCLGLLLWWLLVRRQRSRRGRRATRRWQWQWRWVTLALAGVTLLALVVTVAVFDRPTVRTATVALVALGVLNALALAGRRGPGAGAAALSGALVGLCAGIALR</sequence>
<evidence type="ECO:0000256" key="1">
    <source>
        <dbReference type="SAM" id="Phobius"/>
    </source>
</evidence>
<evidence type="ECO:0000313" key="2">
    <source>
        <dbReference type="EMBL" id="SNS14698.1"/>
    </source>
</evidence>
<feature type="transmembrane region" description="Helical" evidence="1">
    <location>
        <begin position="20"/>
        <end position="37"/>
    </location>
</feature>
<proteinExistence type="predicted"/>
<dbReference type="AlphaFoldDB" id="A0A239C4T8"/>
<accession>A0A239C4T8</accession>
<keyword evidence="1" id="KW-0812">Transmembrane</keyword>
<reference evidence="3" key="1">
    <citation type="submission" date="2017-06" db="EMBL/GenBank/DDBJ databases">
        <authorList>
            <person name="Varghese N."/>
            <person name="Submissions S."/>
        </authorList>
    </citation>
    <scope>NUCLEOTIDE SEQUENCE [LARGE SCALE GENOMIC DNA]</scope>
    <source>
        <strain evidence="3">DSM 46839</strain>
    </source>
</reference>
<name>A0A239C4T8_9ACTN</name>
<feature type="transmembrane region" description="Helical" evidence="1">
    <location>
        <begin position="82"/>
        <end position="102"/>
    </location>
</feature>
<keyword evidence="3" id="KW-1185">Reference proteome</keyword>
<feature type="transmembrane region" description="Helical" evidence="1">
    <location>
        <begin position="43"/>
        <end position="61"/>
    </location>
</feature>
<dbReference type="EMBL" id="FZOO01000002">
    <property type="protein sequence ID" value="SNS14698.1"/>
    <property type="molecule type" value="Genomic_DNA"/>
</dbReference>
<organism evidence="2 3">
    <name type="scientific">Geodermatophilus pulveris</name>
    <dbReference type="NCBI Taxonomy" id="1564159"/>
    <lineage>
        <taxon>Bacteria</taxon>
        <taxon>Bacillati</taxon>
        <taxon>Actinomycetota</taxon>
        <taxon>Actinomycetes</taxon>
        <taxon>Geodermatophilales</taxon>
        <taxon>Geodermatophilaceae</taxon>
        <taxon>Geodermatophilus</taxon>
    </lineage>
</organism>